<evidence type="ECO:0000313" key="2">
    <source>
        <dbReference type="EMBL" id="KTC79194.1"/>
    </source>
</evidence>
<protein>
    <submittedName>
        <fullName evidence="2">Uncharacterized protein</fullName>
    </submittedName>
</protein>
<dbReference type="PATRIC" id="fig|28084.5.peg.1323"/>
<feature type="compositionally biased region" description="Basic and acidic residues" evidence="1">
    <location>
        <begin position="1"/>
        <end position="45"/>
    </location>
</feature>
<dbReference type="EMBL" id="LNXW01000013">
    <property type="protein sequence ID" value="KTC79194.1"/>
    <property type="molecule type" value="Genomic_DNA"/>
</dbReference>
<evidence type="ECO:0000256" key="1">
    <source>
        <dbReference type="SAM" id="MobiDB-lite"/>
    </source>
</evidence>
<name>A0A0W0S794_9GAMM</name>
<feature type="region of interest" description="Disordered" evidence="1">
    <location>
        <begin position="1"/>
        <end position="70"/>
    </location>
</feature>
<dbReference type="AlphaFoldDB" id="A0A0W0S794"/>
<evidence type="ECO:0000313" key="3">
    <source>
        <dbReference type="Proteomes" id="UP000054921"/>
    </source>
</evidence>
<accession>A0A0W0S794</accession>
<dbReference type="Proteomes" id="UP000054921">
    <property type="component" value="Unassembled WGS sequence"/>
</dbReference>
<comment type="caution">
    <text evidence="2">The sequence shown here is derived from an EMBL/GenBank/DDBJ whole genome shotgun (WGS) entry which is preliminary data.</text>
</comment>
<organism evidence="2 3">
    <name type="scientific">Legionella cherrii</name>
    <dbReference type="NCBI Taxonomy" id="28084"/>
    <lineage>
        <taxon>Bacteria</taxon>
        <taxon>Pseudomonadati</taxon>
        <taxon>Pseudomonadota</taxon>
        <taxon>Gammaproteobacteria</taxon>
        <taxon>Legionellales</taxon>
        <taxon>Legionellaceae</taxon>
        <taxon>Legionella</taxon>
    </lineage>
</organism>
<proteinExistence type="predicted"/>
<reference evidence="2 3" key="1">
    <citation type="submission" date="2015-11" db="EMBL/GenBank/DDBJ databases">
        <title>Genomic analysis of 38 Legionella species identifies large and diverse effector repertoires.</title>
        <authorList>
            <person name="Burstein D."/>
            <person name="Amaro F."/>
            <person name="Zusman T."/>
            <person name="Lifshitz Z."/>
            <person name="Cohen O."/>
            <person name="Gilbert J.A."/>
            <person name="Pupko T."/>
            <person name="Shuman H.A."/>
            <person name="Segal G."/>
        </authorList>
    </citation>
    <scope>NUCLEOTIDE SEQUENCE [LARGE SCALE GENOMIC DNA]</scope>
    <source>
        <strain evidence="2 3">ORW</strain>
    </source>
</reference>
<gene>
    <name evidence="2" type="ORF">Lche_1214</name>
</gene>
<sequence>MLHKEAAQRRERLKSIAEEPPKEPSTEVAKQYRTEIDKGRNEARAKAGKTAIDNVEEQQLEQDVKTTLSS</sequence>